<sequence length="95" mass="10631">MARSESLDIGTPDREALFASSEGVKWPIDSSHCSWIPSKSESGSLSSHQKKKTTSLFIKAKPPSSYLRFFFFFLNPGTFSKNAFFFLPLPSFFPG</sequence>
<organism evidence="1 2">
    <name type="scientific">Bacillus cereus</name>
    <dbReference type="NCBI Taxonomy" id="1396"/>
    <lineage>
        <taxon>Bacteria</taxon>
        <taxon>Bacillati</taxon>
        <taxon>Bacillota</taxon>
        <taxon>Bacilli</taxon>
        <taxon>Bacillales</taxon>
        <taxon>Bacillaceae</taxon>
        <taxon>Bacillus</taxon>
        <taxon>Bacillus cereus group</taxon>
    </lineage>
</organism>
<dbReference type="AlphaFoldDB" id="A0A2C1LWD0"/>
<proteinExistence type="predicted"/>
<protein>
    <submittedName>
        <fullName evidence="1">Uncharacterized protein</fullName>
    </submittedName>
</protein>
<reference evidence="1 2" key="1">
    <citation type="submission" date="2017-09" db="EMBL/GenBank/DDBJ databases">
        <title>Large-scale bioinformatics analysis of Bacillus genomes uncovers conserved roles of natural products in bacterial physiology.</title>
        <authorList>
            <consortium name="Agbiome Team Llc"/>
            <person name="Bleich R.M."/>
            <person name="Grubbs K.J."/>
            <person name="Santa Maria K.C."/>
            <person name="Allen S.E."/>
            <person name="Farag S."/>
            <person name="Shank E.A."/>
            <person name="Bowers A."/>
        </authorList>
    </citation>
    <scope>NUCLEOTIDE SEQUENCE [LARGE SCALE GENOMIC DNA]</scope>
    <source>
        <strain evidence="1 2">AFS040105</strain>
    </source>
</reference>
<gene>
    <name evidence="1" type="ORF">COD19_12165</name>
</gene>
<dbReference type="NCBIfam" id="NF041643">
    <property type="entry name" value="EAxFAS_anti"/>
    <property type="match status" value="1"/>
</dbReference>
<accession>A0A2C1LWD0</accession>
<evidence type="ECO:0000313" key="2">
    <source>
        <dbReference type="Proteomes" id="UP000225766"/>
    </source>
</evidence>
<dbReference type="Proteomes" id="UP000225766">
    <property type="component" value="Unassembled WGS sequence"/>
</dbReference>
<name>A0A2C1LWD0_BACCE</name>
<evidence type="ECO:0000313" key="1">
    <source>
        <dbReference type="EMBL" id="PGU02199.1"/>
    </source>
</evidence>
<comment type="caution">
    <text evidence="1">The sequence shown here is derived from an EMBL/GenBank/DDBJ whole genome shotgun (WGS) entry which is preliminary data.</text>
</comment>
<dbReference type="EMBL" id="NUMG01000012">
    <property type="protein sequence ID" value="PGU02199.1"/>
    <property type="molecule type" value="Genomic_DNA"/>
</dbReference>